<keyword evidence="8" id="KW-0460">Magnesium</keyword>
<evidence type="ECO:0000256" key="6">
    <source>
        <dbReference type="ARBA" id="ARBA00022741"/>
    </source>
</evidence>
<organism evidence="14">
    <name type="scientific">freshwater metagenome</name>
    <dbReference type="NCBI Taxonomy" id="449393"/>
    <lineage>
        <taxon>unclassified sequences</taxon>
        <taxon>metagenomes</taxon>
        <taxon>ecological metagenomes</taxon>
    </lineage>
</organism>
<dbReference type="PANTHER" id="PTHR23132">
    <property type="entry name" value="D-ALANINE--D-ALANINE LIGASE"/>
    <property type="match status" value="1"/>
</dbReference>
<keyword evidence="5" id="KW-0479">Metal-binding</keyword>
<dbReference type="GO" id="GO:0005829">
    <property type="term" value="C:cytosol"/>
    <property type="evidence" value="ECO:0007669"/>
    <property type="project" value="TreeGrafter"/>
</dbReference>
<reference evidence="14" key="1">
    <citation type="submission" date="2020-05" db="EMBL/GenBank/DDBJ databases">
        <authorList>
            <person name="Chiriac C."/>
            <person name="Salcher M."/>
            <person name="Ghai R."/>
            <person name="Kavagutti S V."/>
        </authorList>
    </citation>
    <scope>NUCLEOTIDE SEQUENCE</scope>
</reference>
<dbReference type="Gene3D" id="3.30.470.20">
    <property type="entry name" value="ATP-grasp fold, B domain"/>
    <property type="match status" value="1"/>
</dbReference>
<evidence type="ECO:0000313" key="19">
    <source>
        <dbReference type="EMBL" id="CAB5074913.1"/>
    </source>
</evidence>
<dbReference type="SUPFAM" id="SSF52440">
    <property type="entry name" value="PreATP-grasp domain"/>
    <property type="match status" value="1"/>
</dbReference>
<dbReference type="FunFam" id="3.30.470.20:FF:000008">
    <property type="entry name" value="D-alanine--D-alanine ligase"/>
    <property type="match status" value="1"/>
</dbReference>
<evidence type="ECO:0000256" key="1">
    <source>
        <dbReference type="ARBA" id="ARBA00001936"/>
    </source>
</evidence>
<keyword evidence="7" id="KW-0067">ATP-binding</keyword>
<dbReference type="SUPFAM" id="SSF56059">
    <property type="entry name" value="Glutathione synthetase ATP-binding domain-like"/>
    <property type="match status" value="1"/>
</dbReference>
<dbReference type="EMBL" id="CAFBRB010000061">
    <property type="protein sequence ID" value="CAB5074913.1"/>
    <property type="molecule type" value="Genomic_DNA"/>
</dbReference>
<dbReference type="EMBL" id="CAFABI010000048">
    <property type="protein sequence ID" value="CAB4826682.1"/>
    <property type="molecule type" value="Genomic_DNA"/>
</dbReference>
<evidence type="ECO:0000259" key="13">
    <source>
        <dbReference type="PROSITE" id="PS50975"/>
    </source>
</evidence>
<dbReference type="Pfam" id="PF01820">
    <property type="entry name" value="Dala_Dala_lig_N"/>
    <property type="match status" value="1"/>
</dbReference>
<evidence type="ECO:0000313" key="14">
    <source>
        <dbReference type="EMBL" id="CAB4664129.1"/>
    </source>
</evidence>
<dbReference type="Gene3D" id="3.30.1490.20">
    <property type="entry name" value="ATP-grasp fold, A domain"/>
    <property type="match status" value="1"/>
</dbReference>
<dbReference type="EMBL" id="CAEZYB010000071">
    <property type="protein sequence ID" value="CAB4706330.1"/>
    <property type="molecule type" value="Genomic_DNA"/>
</dbReference>
<dbReference type="InterPro" id="IPR016185">
    <property type="entry name" value="PreATP-grasp_dom_sf"/>
</dbReference>
<dbReference type="InterPro" id="IPR011095">
    <property type="entry name" value="Dala_Dala_lig_C"/>
</dbReference>
<evidence type="ECO:0000256" key="12">
    <source>
        <dbReference type="ARBA" id="ARBA00023316"/>
    </source>
</evidence>
<dbReference type="GO" id="GO:0008360">
    <property type="term" value="P:regulation of cell shape"/>
    <property type="evidence" value="ECO:0007669"/>
    <property type="project" value="UniProtKB-KW"/>
</dbReference>
<evidence type="ECO:0000313" key="17">
    <source>
        <dbReference type="EMBL" id="CAB4844597.1"/>
    </source>
</evidence>
<dbReference type="InterPro" id="IPR011761">
    <property type="entry name" value="ATP-grasp"/>
</dbReference>
<keyword evidence="9" id="KW-0133">Cell shape</keyword>
<evidence type="ECO:0000256" key="10">
    <source>
        <dbReference type="ARBA" id="ARBA00022984"/>
    </source>
</evidence>
<dbReference type="PROSITE" id="PS00843">
    <property type="entry name" value="DALA_DALA_LIGASE_1"/>
    <property type="match status" value="1"/>
</dbReference>
<dbReference type="InterPro" id="IPR000291">
    <property type="entry name" value="D-Ala_lig_Van_CS"/>
</dbReference>
<evidence type="ECO:0000313" key="18">
    <source>
        <dbReference type="EMBL" id="CAB4972361.1"/>
    </source>
</evidence>
<dbReference type="PROSITE" id="PS50975">
    <property type="entry name" value="ATP_GRASP"/>
    <property type="match status" value="1"/>
</dbReference>
<protein>
    <submittedName>
        <fullName evidence="14">Unannotated protein</fullName>
    </submittedName>
</protein>
<evidence type="ECO:0000256" key="5">
    <source>
        <dbReference type="ARBA" id="ARBA00022723"/>
    </source>
</evidence>
<dbReference type="GO" id="GO:0009252">
    <property type="term" value="P:peptidoglycan biosynthetic process"/>
    <property type="evidence" value="ECO:0007669"/>
    <property type="project" value="UniProtKB-KW"/>
</dbReference>
<dbReference type="InterPro" id="IPR011127">
    <property type="entry name" value="Dala_Dala_lig_N"/>
</dbReference>
<dbReference type="GO" id="GO:0071555">
    <property type="term" value="P:cell wall organization"/>
    <property type="evidence" value="ECO:0007669"/>
    <property type="project" value="UniProtKB-KW"/>
</dbReference>
<keyword evidence="12" id="KW-0961">Cell wall biogenesis/degradation</keyword>
<evidence type="ECO:0000256" key="2">
    <source>
        <dbReference type="ARBA" id="ARBA00001946"/>
    </source>
</evidence>
<evidence type="ECO:0000256" key="7">
    <source>
        <dbReference type="ARBA" id="ARBA00022840"/>
    </source>
</evidence>
<dbReference type="GO" id="GO:0046872">
    <property type="term" value="F:metal ion binding"/>
    <property type="evidence" value="ECO:0007669"/>
    <property type="project" value="UniProtKB-KW"/>
</dbReference>
<gene>
    <name evidence="14" type="ORF">UFOPK2254_00929</name>
    <name evidence="15" type="ORF">UFOPK2646_00727</name>
    <name evidence="16" type="ORF">UFOPK3197_00566</name>
    <name evidence="17" type="ORF">UFOPK3241_01080</name>
    <name evidence="18" type="ORF">UFOPK3937_00224</name>
    <name evidence="19" type="ORF">UFOPK4401_00677</name>
</gene>
<evidence type="ECO:0000313" key="16">
    <source>
        <dbReference type="EMBL" id="CAB4826682.1"/>
    </source>
</evidence>
<dbReference type="GO" id="GO:0005524">
    <property type="term" value="F:ATP binding"/>
    <property type="evidence" value="ECO:0007669"/>
    <property type="project" value="UniProtKB-KW"/>
</dbReference>
<sequence length="357" mass="38055">MSKIVVAILCGGRSSEHEISCVSAGGILSAIDRDRYEPILIGITRTSGRWVVMPEDYPLEIVDGVLPSVPEDAPEVNTDIHGFSVNGKSLGVDLIFPILHGPYGEDGTIQGFCEIANIPYVGSGVLASATAMDKSFAKSIFSAHGMKVAEGVVITAEKWASSQSACESLVSIFSYPLFVKPARGGSSRGTTKVHNSSELAGAIQDAHRFDRKALVEEGISGREIEVAVLEVDGALVISQPGEVIIDKKFEFYSFEAKYLDDATTANIPANLPADVIAEIRSEAQTAFTSLGCSGLARVDFIYSDKGEIVINEINTMPGFTPTSMYPSLMAASGITYSEIIDELMKCALSRKNSVLGN</sequence>
<evidence type="ECO:0000256" key="4">
    <source>
        <dbReference type="ARBA" id="ARBA00022598"/>
    </source>
</evidence>
<feature type="domain" description="ATP-grasp" evidence="13">
    <location>
        <begin position="138"/>
        <end position="345"/>
    </location>
</feature>
<accession>A0A6J6LTA5</accession>
<evidence type="ECO:0000256" key="9">
    <source>
        <dbReference type="ARBA" id="ARBA00022960"/>
    </source>
</evidence>
<dbReference type="PROSITE" id="PS00844">
    <property type="entry name" value="DALA_DALA_LIGASE_2"/>
    <property type="match status" value="1"/>
</dbReference>
<comment type="cofactor">
    <cofactor evidence="2">
        <name>Mg(2+)</name>
        <dbReference type="ChEBI" id="CHEBI:18420"/>
    </cofactor>
</comment>
<evidence type="ECO:0000256" key="8">
    <source>
        <dbReference type="ARBA" id="ARBA00022842"/>
    </source>
</evidence>
<comment type="similarity">
    <text evidence="3">Belongs to the D-alanine--D-alanine ligase family.</text>
</comment>
<dbReference type="PIRSF" id="PIRSF039102">
    <property type="entry name" value="Ddl/VanB"/>
    <property type="match status" value="1"/>
</dbReference>
<dbReference type="EMBL" id="CAEZWO010000089">
    <property type="protein sequence ID" value="CAB4664129.1"/>
    <property type="molecule type" value="Genomic_DNA"/>
</dbReference>
<dbReference type="EMBL" id="CAFAZX010000069">
    <property type="protein sequence ID" value="CAB4844597.1"/>
    <property type="molecule type" value="Genomic_DNA"/>
</dbReference>
<dbReference type="EMBL" id="CAFBOJ010000013">
    <property type="protein sequence ID" value="CAB4972361.1"/>
    <property type="molecule type" value="Genomic_DNA"/>
</dbReference>
<dbReference type="GO" id="GO:0008716">
    <property type="term" value="F:D-alanine-D-alanine ligase activity"/>
    <property type="evidence" value="ECO:0007669"/>
    <property type="project" value="InterPro"/>
</dbReference>
<keyword evidence="4" id="KW-0436">Ligase</keyword>
<dbReference type="Pfam" id="PF07478">
    <property type="entry name" value="Dala_Dala_lig_C"/>
    <property type="match status" value="1"/>
</dbReference>
<dbReference type="PANTHER" id="PTHR23132:SF25">
    <property type="entry name" value="D-ALANINE--D-ALANINE LIGASE A"/>
    <property type="match status" value="1"/>
</dbReference>
<keyword evidence="6" id="KW-0547">Nucleotide-binding</keyword>
<dbReference type="InterPro" id="IPR005905">
    <property type="entry name" value="D_ala_D_ala"/>
</dbReference>
<dbReference type="NCBIfam" id="NF002528">
    <property type="entry name" value="PRK01966.1-4"/>
    <property type="match status" value="1"/>
</dbReference>
<dbReference type="InterPro" id="IPR013815">
    <property type="entry name" value="ATP_grasp_subdomain_1"/>
</dbReference>
<comment type="cofactor">
    <cofactor evidence="1">
        <name>Mn(2+)</name>
        <dbReference type="ChEBI" id="CHEBI:29035"/>
    </cofactor>
</comment>
<keyword evidence="11" id="KW-0464">Manganese</keyword>
<evidence type="ECO:0000256" key="11">
    <source>
        <dbReference type="ARBA" id="ARBA00023211"/>
    </source>
</evidence>
<dbReference type="AlphaFoldDB" id="A0A6J6LTA5"/>
<dbReference type="NCBIfam" id="NF002378">
    <property type="entry name" value="PRK01372.1"/>
    <property type="match status" value="1"/>
</dbReference>
<name>A0A6J6LTA5_9ZZZZ</name>
<keyword evidence="10" id="KW-0573">Peptidoglycan synthesis</keyword>
<dbReference type="HAMAP" id="MF_00047">
    <property type="entry name" value="Dala_Dala_lig"/>
    <property type="match status" value="1"/>
</dbReference>
<evidence type="ECO:0000256" key="3">
    <source>
        <dbReference type="ARBA" id="ARBA00010871"/>
    </source>
</evidence>
<dbReference type="NCBIfam" id="TIGR01205">
    <property type="entry name" value="D_ala_D_alaTIGR"/>
    <property type="match status" value="1"/>
</dbReference>
<proteinExistence type="inferred from homology"/>
<evidence type="ECO:0000313" key="15">
    <source>
        <dbReference type="EMBL" id="CAB4706330.1"/>
    </source>
</evidence>
<dbReference type="Gene3D" id="3.40.50.20">
    <property type="match status" value="1"/>
</dbReference>